<sequence length="305" mass="32888">MTTRSSDARGERLARLSAESGQFAILALDHVSSFAATVRPSAPESLSPEEMYGLKERLVSELARNSTAVLIDPAFALNRRETEAPALPVGLILGIEDGDYDDAEISPRLLPGWTVDRASKFGADAVKISFYFDPDSDTSEAEAFVAETVRQCEISGLPLFCEPLVRLAGSDDTRRKVLDGVRRFGNMGVDVLKIQFPGDTDSSSSRDAWVDACGEVTEQGSSPWALLSEGRDYVVFRELLTVACQQGASGFLGGRAIWGGAVSEADAFTVYAERLSELRSIAVTEGTSWKAHLATSEPRPEADSL</sequence>
<name>A0A6J7KH29_9ZZZZ</name>
<dbReference type="InterPro" id="IPR013785">
    <property type="entry name" value="Aldolase_TIM"/>
</dbReference>
<keyword evidence="2" id="KW-0456">Lyase</keyword>
<evidence type="ECO:0000313" key="3">
    <source>
        <dbReference type="EMBL" id="CAB4954805.1"/>
    </source>
</evidence>
<dbReference type="SUPFAM" id="SSF51569">
    <property type="entry name" value="Aldolase"/>
    <property type="match status" value="1"/>
</dbReference>
<dbReference type="GO" id="GO:1902777">
    <property type="term" value="P:6-sulfoquinovose(1-) catabolic process"/>
    <property type="evidence" value="ECO:0007669"/>
    <property type="project" value="TreeGrafter"/>
</dbReference>
<dbReference type="AlphaFoldDB" id="A0A6J7KH29"/>
<comment type="similarity">
    <text evidence="1">Belongs to the aldolase LacD family.</text>
</comment>
<accession>A0A6J7KH29</accession>
<dbReference type="GO" id="GO:0061595">
    <property type="term" value="F:6-deoxy-6-sulfofructose-1-phosphate aldolase activity"/>
    <property type="evidence" value="ECO:0007669"/>
    <property type="project" value="TreeGrafter"/>
</dbReference>
<dbReference type="InterPro" id="IPR002915">
    <property type="entry name" value="DeoC/FbaB/LacD_aldolase"/>
</dbReference>
<dbReference type="SMART" id="SM01133">
    <property type="entry name" value="DeoC"/>
    <property type="match status" value="1"/>
</dbReference>
<gene>
    <name evidence="3" type="ORF">UFOPK3772_01784</name>
</gene>
<evidence type="ECO:0000256" key="2">
    <source>
        <dbReference type="ARBA" id="ARBA00023239"/>
    </source>
</evidence>
<reference evidence="3" key="1">
    <citation type="submission" date="2020-05" db="EMBL/GenBank/DDBJ databases">
        <authorList>
            <person name="Chiriac C."/>
            <person name="Salcher M."/>
            <person name="Ghai R."/>
            <person name="Kavagutti S V."/>
        </authorList>
    </citation>
    <scope>NUCLEOTIDE SEQUENCE</scope>
</reference>
<dbReference type="PANTHER" id="PTHR39340:SF1">
    <property type="entry name" value="SULFOFRUCTOSEPHOSPHATE ALDOLASE"/>
    <property type="match status" value="1"/>
</dbReference>
<organism evidence="3">
    <name type="scientific">freshwater metagenome</name>
    <dbReference type="NCBI Taxonomy" id="449393"/>
    <lineage>
        <taxon>unclassified sequences</taxon>
        <taxon>metagenomes</taxon>
        <taxon>ecological metagenomes</taxon>
    </lineage>
</organism>
<dbReference type="EMBL" id="CAFBNE010000055">
    <property type="protein sequence ID" value="CAB4954805.1"/>
    <property type="molecule type" value="Genomic_DNA"/>
</dbReference>
<protein>
    <submittedName>
        <fullName evidence="3">Unannotated protein</fullName>
    </submittedName>
</protein>
<evidence type="ECO:0000256" key="1">
    <source>
        <dbReference type="ARBA" id="ARBA00008679"/>
    </source>
</evidence>
<proteinExistence type="inferred from homology"/>
<dbReference type="Gene3D" id="3.20.20.70">
    <property type="entry name" value="Aldolase class I"/>
    <property type="match status" value="1"/>
</dbReference>
<dbReference type="PANTHER" id="PTHR39340">
    <property type="entry name" value="SULFOFRUCTOSEPHOSPHATE ALDOLASE"/>
    <property type="match status" value="1"/>
</dbReference>
<dbReference type="InterPro" id="IPR050552">
    <property type="entry name" value="LacD_aldolase"/>
</dbReference>
<dbReference type="Pfam" id="PF01791">
    <property type="entry name" value="DeoC"/>
    <property type="match status" value="1"/>
</dbReference>